<evidence type="ECO:0000313" key="1">
    <source>
        <dbReference type="EMBL" id="OJT07082.1"/>
    </source>
</evidence>
<protein>
    <submittedName>
        <fullName evidence="1">Uncharacterized protein</fullName>
    </submittedName>
</protein>
<accession>A0A1M2VHL9</accession>
<dbReference type="OMA" id="LLMRFDH"/>
<name>A0A1M2VHL9_TRAPU</name>
<proteinExistence type="predicted"/>
<organism evidence="1 2">
    <name type="scientific">Trametes pubescens</name>
    <name type="common">White-rot fungus</name>
    <dbReference type="NCBI Taxonomy" id="154538"/>
    <lineage>
        <taxon>Eukaryota</taxon>
        <taxon>Fungi</taxon>
        <taxon>Dikarya</taxon>
        <taxon>Basidiomycota</taxon>
        <taxon>Agaricomycotina</taxon>
        <taxon>Agaricomycetes</taxon>
        <taxon>Polyporales</taxon>
        <taxon>Polyporaceae</taxon>
        <taxon>Trametes</taxon>
    </lineage>
</organism>
<comment type="caution">
    <text evidence="1">The sequence shown here is derived from an EMBL/GenBank/DDBJ whole genome shotgun (WGS) entry which is preliminary data.</text>
</comment>
<dbReference type="OrthoDB" id="3167300at2759"/>
<gene>
    <name evidence="1" type="ORF">TRAPUB_2114</name>
</gene>
<dbReference type="AlphaFoldDB" id="A0A1M2VHL9"/>
<dbReference type="EMBL" id="MNAD01001225">
    <property type="protein sequence ID" value="OJT07082.1"/>
    <property type="molecule type" value="Genomic_DNA"/>
</dbReference>
<evidence type="ECO:0000313" key="2">
    <source>
        <dbReference type="Proteomes" id="UP000184267"/>
    </source>
</evidence>
<keyword evidence="2" id="KW-1185">Reference proteome</keyword>
<sequence length="306" mass="35601">MAETSLSVSSRRSCLPTELLREIVHYYAHIISWRDPEKARQSYKPQWADYQPLTLASKVLRQLSLETWFEVYYAQSPEDLVNTWPEFNTWTKELHCVELGTDLHVRPVQWNLQAFRRLRKLRVDFDPSQSNAMLLMRFDHPRPIASHLQELEVHDVSWPSPMVVRLVSEAFPALRVLKLAQDLVWCSLCNTCRFATFKDHPPPEIMYEKTVGLPLTVAYGLGGLTSLSNNDALWSGECDACMDMMFPSWDGFQAEWVQKKKNMERPPSLKCVHWRFRHKDVADIAVDLEEMESPSGQEEEDDEDDT</sequence>
<dbReference type="Proteomes" id="UP000184267">
    <property type="component" value="Unassembled WGS sequence"/>
</dbReference>
<reference evidence="1 2" key="1">
    <citation type="submission" date="2016-10" db="EMBL/GenBank/DDBJ databases">
        <title>Genome sequence of the basidiomycete white-rot fungus Trametes pubescens.</title>
        <authorList>
            <person name="Makela M.R."/>
            <person name="Granchi Z."/>
            <person name="Peng M."/>
            <person name="De Vries R.P."/>
            <person name="Grigoriev I."/>
            <person name="Riley R."/>
            <person name="Hilden K."/>
        </authorList>
    </citation>
    <scope>NUCLEOTIDE SEQUENCE [LARGE SCALE GENOMIC DNA]</scope>
    <source>
        <strain evidence="1 2">FBCC735</strain>
    </source>
</reference>